<name>A0ACC2IL14_9PLEO</name>
<reference evidence="1" key="1">
    <citation type="submission" date="2022-11" db="EMBL/GenBank/DDBJ databases">
        <title>Genome Sequence of Boeremia exigua.</title>
        <authorList>
            <person name="Buettner E."/>
        </authorList>
    </citation>
    <scope>NUCLEOTIDE SEQUENCE</scope>
    <source>
        <strain evidence="1">CU02</strain>
    </source>
</reference>
<accession>A0ACC2IL14</accession>
<protein>
    <submittedName>
        <fullName evidence="1">Uncharacterized protein</fullName>
    </submittedName>
</protein>
<organism evidence="1 2">
    <name type="scientific">Boeremia exigua</name>
    <dbReference type="NCBI Taxonomy" id="749465"/>
    <lineage>
        <taxon>Eukaryota</taxon>
        <taxon>Fungi</taxon>
        <taxon>Dikarya</taxon>
        <taxon>Ascomycota</taxon>
        <taxon>Pezizomycotina</taxon>
        <taxon>Dothideomycetes</taxon>
        <taxon>Pleosporomycetidae</taxon>
        <taxon>Pleosporales</taxon>
        <taxon>Pleosporineae</taxon>
        <taxon>Didymellaceae</taxon>
        <taxon>Boeremia</taxon>
    </lineage>
</organism>
<evidence type="ECO:0000313" key="1">
    <source>
        <dbReference type="EMBL" id="KAJ8115880.1"/>
    </source>
</evidence>
<sequence>MCASSPIMLSPSEPELYKQNPALVTAIVFNTGMLSSAQPKAMELPESDIPSPRYLLISHGIQSRIVDLKVLPRLKSAPAFAGYEHSRGGCGGRLDSADLLYRYPALCFSANQAEPLSGNNAGG</sequence>
<dbReference type="Proteomes" id="UP001153331">
    <property type="component" value="Unassembled WGS sequence"/>
</dbReference>
<gene>
    <name evidence="1" type="ORF">OPT61_g2570</name>
</gene>
<proteinExistence type="predicted"/>
<evidence type="ECO:0000313" key="2">
    <source>
        <dbReference type="Proteomes" id="UP001153331"/>
    </source>
</evidence>
<comment type="caution">
    <text evidence="1">The sequence shown here is derived from an EMBL/GenBank/DDBJ whole genome shotgun (WGS) entry which is preliminary data.</text>
</comment>
<dbReference type="EMBL" id="JAPHNI010000118">
    <property type="protein sequence ID" value="KAJ8115880.1"/>
    <property type="molecule type" value="Genomic_DNA"/>
</dbReference>
<keyword evidence="2" id="KW-1185">Reference proteome</keyword>